<keyword evidence="2" id="KW-1185">Reference proteome</keyword>
<evidence type="ECO:0000313" key="1">
    <source>
        <dbReference type="EMBL" id="MFD2937564.1"/>
    </source>
</evidence>
<dbReference type="Proteomes" id="UP001597512">
    <property type="component" value="Unassembled WGS sequence"/>
</dbReference>
<protein>
    <submittedName>
        <fullName evidence="1">Uncharacterized protein</fullName>
    </submittedName>
</protein>
<name>A0ABW6AU61_9BACT</name>
<proteinExistence type="predicted"/>
<accession>A0ABW6AU61</accession>
<evidence type="ECO:0000313" key="2">
    <source>
        <dbReference type="Proteomes" id="UP001597512"/>
    </source>
</evidence>
<gene>
    <name evidence="1" type="ORF">ACFS25_27580</name>
</gene>
<reference evidence="2" key="1">
    <citation type="journal article" date="2019" name="Int. J. Syst. Evol. Microbiol.">
        <title>The Global Catalogue of Microorganisms (GCM) 10K type strain sequencing project: providing services to taxonomists for standard genome sequencing and annotation.</title>
        <authorList>
            <consortium name="The Broad Institute Genomics Platform"/>
            <consortium name="The Broad Institute Genome Sequencing Center for Infectious Disease"/>
            <person name="Wu L."/>
            <person name="Ma J."/>
        </authorList>
    </citation>
    <scope>NUCLEOTIDE SEQUENCE [LARGE SCALE GENOMIC DNA]</scope>
    <source>
        <strain evidence="2">KCTC 52490</strain>
    </source>
</reference>
<organism evidence="1 2">
    <name type="scientific">Spirosoma flavum</name>
    <dbReference type="NCBI Taxonomy" id="2048557"/>
    <lineage>
        <taxon>Bacteria</taxon>
        <taxon>Pseudomonadati</taxon>
        <taxon>Bacteroidota</taxon>
        <taxon>Cytophagia</taxon>
        <taxon>Cytophagales</taxon>
        <taxon>Cytophagaceae</taxon>
        <taxon>Spirosoma</taxon>
    </lineage>
</organism>
<sequence>MSKATWLDVEIGVRTKGYISQYNTPGDTLFRHEVANRFISLFATASVQVALTQWWYVKPGVRVDALISKSTNPTFDYWVSRYTPVEFSPVLATGIILPRINIELEVNPGLMNLVVFPANYNAQSSRLRSFTAGVNVAYKLR</sequence>
<comment type="caution">
    <text evidence="1">The sequence shown here is derived from an EMBL/GenBank/DDBJ whole genome shotgun (WGS) entry which is preliminary data.</text>
</comment>
<dbReference type="RefSeq" id="WP_381507771.1">
    <property type="nucleotide sequence ID" value="NZ_JBHUOM010000036.1"/>
</dbReference>
<dbReference type="EMBL" id="JBHUOM010000036">
    <property type="protein sequence ID" value="MFD2937564.1"/>
    <property type="molecule type" value="Genomic_DNA"/>
</dbReference>